<keyword evidence="5 6" id="KW-0472">Membrane</keyword>
<dbReference type="GeneID" id="120270438"/>
<evidence type="ECO:0000256" key="5">
    <source>
        <dbReference type="ARBA" id="ARBA00023136"/>
    </source>
</evidence>
<feature type="transmembrane region" description="Helical" evidence="6">
    <location>
        <begin position="506"/>
        <end position="525"/>
    </location>
</feature>
<accession>A0AB40C2J4</accession>
<dbReference type="PANTHER" id="PTHR14255">
    <property type="entry name" value="CEREBLON"/>
    <property type="match status" value="1"/>
</dbReference>
<gene>
    <name evidence="8" type="primary">LOC120270438</name>
</gene>
<feature type="transmembrane region" description="Helical" evidence="6">
    <location>
        <begin position="27"/>
        <end position="46"/>
    </location>
</feature>
<feature type="transmembrane region" description="Helical" evidence="6">
    <location>
        <begin position="389"/>
        <end position="408"/>
    </location>
</feature>
<keyword evidence="7" id="KW-1185">Reference proteome</keyword>
<evidence type="ECO:0000256" key="3">
    <source>
        <dbReference type="ARBA" id="ARBA00022692"/>
    </source>
</evidence>
<evidence type="ECO:0000313" key="8">
    <source>
        <dbReference type="RefSeq" id="XP_039133378.1"/>
    </source>
</evidence>
<feature type="transmembrane region" description="Helical" evidence="6">
    <location>
        <begin position="278"/>
        <end position="300"/>
    </location>
</feature>
<evidence type="ECO:0000313" key="7">
    <source>
        <dbReference type="Proteomes" id="UP001515500"/>
    </source>
</evidence>
<evidence type="ECO:0000256" key="2">
    <source>
        <dbReference type="ARBA" id="ARBA00009142"/>
    </source>
</evidence>
<reference evidence="8" key="1">
    <citation type="submission" date="2025-08" db="UniProtKB">
        <authorList>
            <consortium name="RefSeq"/>
        </authorList>
    </citation>
    <scope>IDENTIFICATION</scope>
</reference>
<evidence type="ECO:0000256" key="4">
    <source>
        <dbReference type="ARBA" id="ARBA00022989"/>
    </source>
</evidence>
<sequence>MKNKDVVVLEEEEYQLHFDIEKKVWKVVQLSLIIFAGVPQVSYLFLSLPSLFGILSNLSIYIHISPHSLQRIAKPPLETAKKDCKYSIKDCEEERSIYTEKNFKKKKIYIYREREKERNMDDSMSMGTARSFMVYLMVASFIAVAATFFISAPKVPHDQIFLSHTASVRVWPKLELSWRSILATVIGFLGSAFGTVGGVGGGGIFVPMLNLVVGFDTKSAAALSKCMIMGASASSVWYNLRVSHPSKEAPIIDYHLSLLFQPMLMLGITIGVELSIVFPYWLITILIIILFLGTSSRSFFKAIQMWKEETLIKMEIEKQEQAKCKANDQDVAIGSEYEPLLPPPEKSPLEILLFNIRWKGIMVLMLVWCSFLFLQIIKNNASDCSTLYWTANILQFPVALSVFGWEAAKLWKESHQRRLHGNWECVCEASIEWTPLQLLFCASAGLLGGTVGGLLGSGGGFILGPLLLEIGVIPQVASATATFVMMFSSSLSVIEFYFLKRFPIPYALYLTFVSIMAGFWGQFFIRKLVKWLKRASIIIFILSAVIFASALTMGVVGGEKSIQMINRHEYMGFLSFCDR</sequence>
<organism evidence="7 8">
    <name type="scientific">Dioscorea cayennensis subsp. rotundata</name>
    <name type="common">White Guinea yam</name>
    <name type="synonym">Dioscorea rotundata</name>
    <dbReference type="NCBI Taxonomy" id="55577"/>
    <lineage>
        <taxon>Eukaryota</taxon>
        <taxon>Viridiplantae</taxon>
        <taxon>Streptophyta</taxon>
        <taxon>Embryophyta</taxon>
        <taxon>Tracheophyta</taxon>
        <taxon>Spermatophyta</taxon>
        <taxon>Magnoliopsida</taxon>
        <taxon>Liliopsida</taxon>
        <taxon>Dioscoreales</taxon>
        <taxon>Dioscoreaceae</taxon>
        <taxon>Dioscorea</taxon>
    </lineage>
</organism>
<comment type="similarity">
    <text evidence="2">Belongs to the 4-toluene sulfonate uptake permease (TSUP) (TC 2.A.102) family.</text>
</comment>
<dbReference type="RefSeq" id="XP_039133378.1">
    <property type="nucleotide sequence ID" value="XM_039277444.1"/>
</dbReference>
<dbReference type="GO" id="GO:0031464">
    <property type="term" value="C:Cul4A-RING E3 ubiquitin ligase complex"/>
    <property type="evidence" value="ECO:0007669"/>
    <property type="project" value="TreeGrafter"/>
</dbReference>
<evidence type="ECO:0000256" key="1">
    <source>
        <dbReference type="ARBA" id="ARBA00004141"/>
    </source>
</evidence>
<protein>
    <submittedName>
        <fullName evidence="8">Sulfite exporter TauE/SafE family protein 4 isoform X1</fullName>
    </submittedName>
</protein>
<dbReference type="GO" id="GO:0016567">
    <property type="term" value="P:protein ubiquitination"/>
    <property type="evidence" value="ECO:0007669"/>
    <property type="project" value="TreeGrafter"/>
</dbReference>
<comment type="subcellular location">
    <subcellularLocation>
        <location evidence="1">Membrane</location>
        <topology evidence="1">Multi-pass membrane protein</topology>
    </subcellularLocation>
</comment>
<feature type="transmembrane region" description="Helical" evidence="6">
    <location>
        <begin position="438"/>
        <end position="464"/>
    </location>
</feature>
<name>A0AB40C2J4_DIOCR</name>
<feature type="transmembrane region" description="Helical" evidence="6">
    <location>
        <begin position="476"/>
        <end position="499"/>
    </location>
</feature>
<dbReference type="PANTHER" id="PTHR14255:SF5">
    <property type="entry name" value="SULFITE EXPORTER TAUE_SAFE FAMILY PROTEIN 4"/>
    <property type="match status" value="1"/>
</dbReference>
<evidence type="ECO:0000256" key="6">
    <source>
        <dbReference type="SAM" id="Phobius"/>
    </source>
</evidence>
<feature type="transmembrane region" description="Helical" evidence="6">
    <location>
        <begin position="356"/>
        <end position="377"/>
    </location>
</feature>
<dbReference type="GO" id="GO:0016020">
    <property type="term" value="C:membrane"/>
    <property type="evidence" value="ECO:0007669"/>
    <property type="project" value="UniProtKB-SubCell"/>
</dbReference>
<feature type="transmembrane region" description="Helical" evidence="6">
    <location>
        <begin position="181"/>
        <end position="208"/>
    </location>
</feature>
<feature type="transmembrane region" description="Helical" evidence="6">
    <location>
        <begin position="132"/>
        <end position="152"/>
    </location>
</feature>
<feature type="transmembrane region" description="Helical" evidence="6">
    <location>
        <begin position="537"/>
        <end position="557"/>
    </location>
</feature>
<dbReference type="Proteomes" id="UP001515500">
    <property type="component" value="Chromosome 2"/>
</dbReference>
<keyword evidence="4 6" id="KW-1133">Transmembrane helix</keyword>
<dbReference type="InterPro" id="IPR002781">
    <property type="entry name" value="TM_pro_TauE-like"/>
</dbReference>
<dbReference type="AlphaFoldDB" id="A0AB40C2J4"/>
<proteinExistence type="inferred from homology"/>
<keyword evidence="3 6" id="KW-0812">Transmembrane</keyword>
<dbReference type="Pfam" id="PF01925">
    <property type="entry name" value="TauE"/>
    <property type="match status" value="2"/>
</dbReference>